<organism evidence="1 2">
    <name type="scientific">Caminibacter mediatlanticus TB-2</name>
    <dbReference type="NCBI Taxonomy" id="391592"/>
    <lineage>
        <taxon>Bacteria</taxon>
        <taxon>Pseudomonadati</taxon>
        <taxon>Campylobacterota</taxon>
        <taxon>Epsilonproteobacteria</taxon>
        <taxon>Nautiliales</taxon>
        <taxon>Nautiliaceae</taxon>
        <taxon>Caminibacter</taxon>
    </lineage>
</organism>
<dbReference type="InterPro" id="IPR038315">
    <property type="entry name" value="FliS_cochap_sf"/>
</dbReference>
<dbReference type="SUPFAM" id="SSF64518">
    <property type="entry name" value="Phase 1 flagellin"/>
    <property type="match status" value="1"/>
</dbReference>
<evidence type="ECO:0000313" key="1">
    <source>
        <dbReference type="EMBL" id="EDM23038.1"/>
    </source>
</evidence>
<dbReference type="AlphaFoldDB" id="A0AAI9AG69"/>
<accession>A0AAI9AG69</accession>
<sequence>MTIPNYYLPITFLPTYYTTTPITFDSKYIQNLQALGVLDNYSPLLFTRNPLFTQVNEFNQNIGILQTAYNSLEKLYTLIDALKEINNPTKEIIQSFENEINDIINNTTFNDINIFNQKITLNNQTIDLNIPKFSYENLDNFEKSILEKEELIKSVLESNLTPFNESYNFNPINFETFNTILNSPVSNAFKLELINPDIVNLLLS</sequence>
<reference evidence="1 2" key="1">
    <citation type="journal article" date="2011" name="Stand. Genomic Sci.">
        <title>Draft genome sequence of Caminibacter mediatlanticus strain TB-2, an epsilonproteobacterium isolated from a deep-sea hydrothermal vent.</title>
        <authorList>
            <person name="Giovannelli D."/>
            <person name="Ferriera S."/>
            <person name="Johnson J."/>
            <person name="Kravitz S."/>
            <person name="Perez-Rodriguez I."/>
            <person name="Ricci J."/>
            <person name="O'Brien C."/>
            <person name="Voordeckers J.W."/>
            <person name="Bini E."/>
            <person name="Vetriani C."/>
        </authorList>
    </citation>
    <scope>NUCLEOTIDE SEQUENCE [LARGE SCALE GENOMIC DNA]</scope>
    <source>
        <strain evidence="1 2">TB-2</strain>
    </source>
</reference>
<evidence type="ECO:0000313" key="2">
    <source>
        <dbReference type="Proteomes" id="UP000003288"/>
    </source>
</evidence>
<dbReference type="Proteomes" id="UP000003288">
    <property type="component" value="Unassembled WGS sequence"/>
</dbReference>
<proteinExistence type="predicted"/>
<name>A0AAI9AG69_9BACT</name>
<protein>
    <submittedName>
        <fullName evidence="1">Uncharacterized protein</fullName>
    </submittedName>
</protein>
<gene>
    <name evidence="1" type="ORF">CMTB2_00299</name>
</gene>
<dbReference type="RefSeq" id="WP_007475414.1">
    <property type="nucleotide sequence ID" value="NZ_ABCJ01000011.1"/>
</dbReference>
<dbReference type="Gene3D" id="3.30.1120.180">
    <property type="entry name" value="Flagellar FLiS export co-chaperone, HP1076"/>
    <property type="match status" value="1"/>
</dbReference>
<comment type="caution">
    <text evidence="1">The sequence shown here is derived from an EMBL/GenBank/DDBJ whole genome shotgun (WGS) entry which is preliminary data.</text>
</comment>
<dbReference type="EMBL" id="ABCJ01000011">
    <property type="protein sequence ID" value="EDM23038.1"/>
    <property type="molecule type" value="Genomic_DNA"/>
</dbReference>